<dbReference type="InterPro" id="IPR035956">
    <property type="entry name" value="RimP_N_sf"/>
</dbReference>
<accession>A0A6N7XU17</accession>
<dbReference type="Gene3D" id="2.30.30.180">
    <property type="entry name" value="Ribosome maturation factor RimP, C-terminal domain"/>
    <property type="match status" value="1"/>
</dbReference>
<dbReference type="PANTHER" id="PTHR33867:SF1">
    <property type="entry name" value="RIBOSOME MATURATION FACTOR RIMP"/>
    <property type="match status" value="1"/>
</dbReference>
<dbReference type="GO" id="GO:0006412">
    <property type="term" value="P:translation"/>
    <property type="evidence" value="ECO:0007669"/>
    <property type="project" value="TreeGrafter"/>
</dbReference>
<keyword evidence="2 3" id="KW-0690">Ribosome biogenesis</keyword>
<comment type="subcellular location">
    <subcellularLocation>
        <location evidence="3">Cytoplasm</location>
    </subcellularLocation>
</comment>
<dbReference type="SUPFAM" id="SSF74942">
    <property type="entry name" value="YhbC-like, C-terminal domain"/>
    <property type="match status" value="1"/>
</dbReference>
<evidence type="ECO:0000256" key="3">
    <source>
        <dbReference type="HAMAP-Rule" id="MF_01077"/>
    </source>
</evidence>
<dbReference type="GO" id="GO:0000028">
    <property type="term" value="P:ribosomal small subunit assembly"/>
    <property type="evidence" value="ECO:0007669"/>
    <property type="project" value="TreeGrafter"/>
</dbReference>
<dbReference type="RefSeq" id="WP_154438100.1">
    <property type="nucleotide sequence ID" value="NZ_JAHLPJ010000001.1"/>
</dbReference>
<dbReference type="Gene3D" id="3.30.300.70">
    <property type="entry name" value="RimP-like superfamily, N-terminal"/>
    <property type="match status" value="1"/>
</dbReference>
<dbReference type="NCBIfam" id="NF000928">
    <property type="entry name" value="PRK00092.1-2"/>
    <property type="match status" value="1"/>
</dbReference>
<evidence type="ECO:0000259" key="4">
    <source>
        <dbReference type="Pfam" id="PF02576"/>
    </source>
</evidence>
<comment type="caution">
    <text evidence="6">The sequence shown here is derived from an EMBL/GenBank/DDBJ whole genome shotgun (WGS) entry which is preliminary data.</text>
</comment>
<dbReference type="Pfam" id="PF02576">
    <property type="entry name" value="RimP_N"/>
    <property type="match status" value="1"/>
</dbReference>
<keyword evidence="1 3" id="KW-0963">Cytoplasm</keyword>
<proteinExistence type="inferred from homology"/>
<dbReference type="InterPro" id="IPR003728">
    <property type="entry name" value="Ribosome_maturation_RimP"/>
</dbReference>
<organism evidence="6 7">
    <name type="scientific">Tissierella pigra</name>
    <dbReference type="NCBI Taxonomy" id="2607614"/>
    <lineage>
        <taxon>Bacteria</taxon>
        <taxon>Bacillati</taxon>
        <taxon>Bacillota</taxon>
        <taxon>Tissierellia</taxon>
        <taxon>Tissierellales</taxon>
        <taxon>Tissierellaceae</taxon>
        <taxon>Tissierella</taxon>
    </lineage>
</organism>
<dbReference type="InterPro" id="IPR036847">
    <property type="entry name" value="RimP_C_sf"/>
</dbReference>
<dbReference type="AlphaFoldDB" id="A0A6N7XU17"/>
<dbReference type="FunFam" id="3.30.300.70:FF:000001">
    <property type="entry name" value="Ribosome maturation factor RimP"/>
    <property type="match status" value="1"/>
</dbReference>
<sequence>MNKKGVLGIIKEICEPLVEELKYELVDIEFVKEGPSYFLRVYLDKPGGINLDDCQKMSQLLSDILDEKDPIKVAYYLEVSSPGLDRPLKTDKDLKRNIGKDIEVKLYEALDGKKLIEGTLDNYNESSIILKTETNTIIEIPRELVAVIKLSVKF</sequence>
<reference evidence="6 7" key="1">
    <citation type="submission" date="2019-09" db="EMBL/GenBank/DDBJ databases">
        <title>In-depth cultivation of the pig gut microbiome towards novel bacterial diversity and tailored functional studies.</title>
        <authorList>
            <person name="Wylensek D."/>
            <person name="Hitch T.C.A."/>
            <person name="Clavel T."/>
        </authorList>
    </citation>
    <scope>NUCLEOTIDE SEQUENCE [LARGE SCALE GENOMIC DNA]</scope>
    <source>
        <strain evidence="6 7">WCA3-693-APC-4?</strain>
    </source>
</reference>
<feature type="domain" description="Ribosome maturation factor RimP C-terminal" evidence="5">
    <location>
        <begin position="88"/>
        <end position="154"/>
    </location>
</feature>
<dbReference type="Proteomes" id="UP000469523">
    <property type="component" value="Unassembled WGS sequence"/>
</dbReference>
<dbReference type="InterPro" id="IPR028998">
    <property type="entry name" value="RimP_C"/>
</dbReference>
<dbReference type="SUPFAM" id="SSF75420">
    <property type="entry name" value="YhbC-like, N-terminal domain"/>
    <property type="match status" value="1"/>
</dbReference>
<evidence type="ECO:0000256" key="2">
    <source>
        <dbReference type="ARBA" id="ARBA00022517"/>
    </source>
</evidence>
<dbReference type="PANTHER" id="PTHR33867">
    <property type="entry name" value="RIBOSOME MATURATION FACTOR RIMP"/>
    <property type="match status" value="1"/>
</dbReference>
<protein>
    <recommendedName>
        <fullName evidence="3">Ribosome maturation factor RimP</fullName>
    </recommendedName>
</protein>
<evidence type="ECO:0000259" key="5">
    <source>
        <dbReference type="Pfam" id="PF17384"/>
    </source>
</evidence>
<evidence type="ECO:0000256" key="1">
    <source>
        <dbReference type="ARBA" id="ARBA00022490"/>
    </source>
</evidence>
<dbReference type="CDD" id="cd01734">
    <property type="entry name" value="YlxS_C"/>
    <property type="match status" value="1"/>
</dbReference>
<evidence type="ECO:0000313" key="7">
    <source>
        <dbReference type="Proteomes" id="UP000469523"/>
    </source>
</evidence>
<keyword evidence="7" id="KW-1185">Reference proteome</keyword>
<dbReference type="GO" id="GO:0005829">
    <property type="term" value="C:cytosol"/>
    <property type="evidence" value="ECO:0007669"/>
    <property type="project" value="TreeGrafter"/>
</dbReference>
<evidence type="ECO:0000313" key="6">
    <source>
        <dbReference type="EMBL" id="MST99984.1"/>
    </source>
</evidence>
<dbReference type="Pfam" id="PF17384">
    <property type="entry name" value="DUF150_C"/>
    <property type="match status" value="1"/>
</dbReference>
<gene>
    <name evidence="3 6" type="primary">rimP</name>
    <name evidence="6" type="ORF">FYJ83_00710</name>
</gene>
<dbReference type="HAMAP" id="MF_01077">
    <property type="entry name" value="RimP"/>
    <property type="match status" value="1"/>
</dbReference>
<comment type="function">
    <text evidence="3">Required for maturation of 30S ribosomal subunits.</text>
</comment>
<feature type="domain" description="Ribosome maturation factor RimP N-terminal" evidence="4">
    <location>
        <begin position="13"/>
        <end position="85"/>
    </location>
</feature>
<dbReference type="EMBL" id="VUNQ01000001">
    <property type="protein sequence ID" value="MST99984.1"/>
    <property type="molecule type" value="Genomic_DNA"/>
</dbReference>
<comment type="similarity">
    <text evidence="3">Belongs to the RimP family.</text>
</comment>
<name>A0A6N7XU17_9FIRM</name>
<dbReference type="InterPro" id="IPR028989">
    <property type="entry name" value="RimP_N"/>
</dbReference>